<proteinExistence type="predicted"/>
<evidence type="ECO:0000313" key="3">
    <source>
        <dbReference type="Proteomes" id="UP000005446"/>
    </source>
</evidence>
<keyword evidence="3" id="KW-1185">Reference proteome</keyword>
<name>H0EP66_GLAL7</name>
<protein>
    <submittedName>
        <fullName evidence="2">Uncharacterized protein</fullName>
    </submittedName>
</protein>
<evidence type="ECO:0000256" key="1">
    <source>
        <dbReference type="SAM" id="MobiDB-lite"/>
    </source>
</evidence>
<dbReference type="OrthoDB" id="10600710at2759"/>
<feature type="region of interest" description="Disordered" evidence="1">
    <location>
        <begin position="82"/>
        <end position="156"/>
    </location>
</feature>
<accession>H0EP66</accession>
<gene>
    <name evidence="2" type="ORF">M7I_4436</name>
</gene>
<organism evidence="2 3">
    <name type="scientific">Glarea lozoyensis (strain ATCC 74030 / MF5533)</name>
    <dbReference type="NCBI Taxonomy" id="1104152"/>
    <lineage>
        <taxon>Eukaryota</taxon>
        <taxon>Fungi</taxon>
        <taxon>Dikarya</taxon>
        <taxon>Ascomycota</taxon>
        <taxon>Pezizomycotina</taxon>
        <taxon>Leotiomycetes</taxon>
        <taxon>Helotiales</taxon>
        <taxon>Helotiaceae</taxon>
        <taxon>Glarea</taxon>
    </lineage>
</organism>
<dbReference type="AlphaFoldDB" id="H0EP66"/>
<dbReference type="Proteomes" id="UP000005446">
    <property type="component" value="Unassembled WGS sequence"/>
</dbReference>
<comment type="caution">
    <text evidence="2">The sequence shown here is derived from an EMBL/GenBank/DDBJ whole genome shotgun (WGS) entry which is preliminary data.</text>
</comment>
<reference evidence="2 3" key="1">
    <citation type="journal article" date="2012" name="Eukaryot. Cell">
        <title>Genome sequence of the fungus Glarea lozoyensis: the first genome sequence of a species from the Helotiaceae family.</title>
        <authorList>
            <person name="Youssar L."/>
            <person name="Gruening B.A."/>
            <person name="Erxleben A."/>
            <person name="Guenther S."/>
            <person name="Huettel W."/>
        </authorList>
    </citation>
    <scope>NUCLEOTIDE SEQUENCE [LARGE SCALE GENOMIC DNA]</scope>
    <source>
        <strain evidence="3">ATCC 74030 / MF5533</strain>
    </source>
</reference>
<dbReference type="InParanoid" id="H0EP66"/>
<sequence>MNRNPLNLQDRLLLRQLSLKRHFLCYETGLRETYSLLMRRGMVLKKGSLSMWMIRGADLQRKGKFLVGIHFPCSHEELAQEEYHIQYPSETGEEEDVSTSEQPSITEVASMRGSPHSSTSSSTTSLPKSEDEFVVIALDESGGKNKKMGPREGHEA</sequence>
<dbReference type="EMBL" id="AGUE01000108">
    <property type="protein sequence ID" value="EHK99755.1"/>
    <property type="molecule type" value="Genomic_DNA"/>
</dbReference>
<dbReference type="HOGENOM" id="CLU_1686772_0_0_1"/>
<evidence type="ECO:0000313" key="2">
    <source>
        <dbReference type="EMBL" id="EHK99755.1"/>
    </source>
</evidence>